<sequence length="119" mass="12930">MNPYGYPNNGYPYGYPPPGAPIYPTTTTTYITPVGVPPVMAPPMVPTTTVTYGVPPPVMAPPMMVQPGYPVGYGVPPPNPYNYPTGPQIPGINGYSNRSISGHKFRSGFKVRHENRYPF</sequence>
<accession>F0ZZL3</accession>
<gene>
    <name evidence="1" type="ORF">DICPUDRAFT_83449</name>
</gene>
<dbReference type="InParanoid" id="F0ZZL3"/>
<reference evidence="2" key="1">
    <citation type="journal article" date="2011" name="Genome Biol.">
        <title>Comparative genomics of the social amoebae Dictyostelium discoideum and Dictyostelium purpureum.</title>
        <authorList>
            <consortium name="US DOE Joint Genome Institute (JGI-PGF)"/>
            <person name="Sucgang R."/>
            <person name="Kuo A."/>
            <person name="Tian X."/>
            <person name="Salerno W."/>
            <person name="Parikh A."/>
            <person name="Feasley C.L."/>
            <person name="Dalin E."/>
            <person name="Tu H."/>
            <person name="Huang E."/>
            <person name="Barry K."/>
            <person name="Lindquist E."/>
            <person name="Shapiro H."/>
            <person name="Bruce D."/>
            <person name="Schmutz J."/>
            <person name="Salamov A."/>
            <person name="Fey P."/>
            <person name="Gaudet P."/>
            <person name="Anjard C."/>
            <person name="Babu M.M."/>
            <person name="Basu S."/>
            <person name="Bushmanova Y."/>
            <person name="van der Wel H."/>
            <person name="Katoh-Kurasawa M."/>
            <person name="Dinh C."/>
            <person name="Coutinho P.M."/>
            <person name="Saito T."/>
            <person name="Elias M."/>
            <person name="Schaap P."/>
            <person name="Kay R.R."/>
            <person name="Henrissat B."/>
            <person name="Eichinger L."/>
            <person name="Rivero F."/>
            <person name="Putnam N.H."/>
            <person name="West C.M."/>
            <person name="Loomis W.F."/>
            <person name="Chisholm R.L."/>
            <person name="Shaulsky G."/>
            <person name="Strassmann J.E."/>
            <person name="Queller D.C."/>
            <person name="Kuspa A."/>
            <person name="Grigoriev I.V."/>
        </authorList>
    </citation>
    <scope>NUCLEOTIDE SEQUENCE [LARGE SCALE GENOMIC DNA]</scope>
    <source>
        <strain evidence="2">QSDP1</strain>
    </source>
</reference>
<dbReference type="VEuPathDB" id="AmoebaDB:DICPUDRAFT_83449"/>
<dbReference type="RefSeq" id="XP_003292857.1">
    <property type="nucleotide sequence ID" value="XM_003292809.1"/>
</dbReference>
<evidence type="ECO:0000313" key="2">
    <source>
        <dbReference type="Proteomes" id="UP000001064"/>
    </source>
</evidence>
<dbReference type="AlphaFoldDB" id="F0ZZL3"/>
<dbReference type="KEGG" id="dpp:DICPUDRAFT_83449"/>
<evidence type="ECO:0000313" key="1">
    <source>
        <dbReference type="EMBL" id="EGC30622.1"/>
    </source>
</evidence>
<dbReference type="eggNOG" id="ENOG502RINV">
    <property type="taxonomic scope" value="Eukaryota"/>
</dbReference>
<keyword evidence="2" id="KW-1185">Reference proteome</keyword>
<dbReference type="GeneID" id="10509030"/>
<organism evidence="1 2">
    <name type="scientific">Dictyostelium purpureum</name>
    <name type="common">Slime mold</name>
    <dbReference type="NCBI Taxonomy" id="5786"/>
    <lineage>
        <taxon>Eukaryota</taxon>
        <taxon>Amoebozoa</taxon>
        <taxon>Evosea</taxon>
        <taxon>Eumycetozoa</taxon>
        <taxon>Dictyostelia</taxon>
        <taxon>Dictyosteliales</taxon>
        <taxon>Dictyosteliaceae</taxon>
        <taxon>Dictyostelium</taxon>
    </lineage>
</organism>
<name>F0ZZL3_DICPU</name>
<dbReference type="Proteomes" id="UP000001064">
    <property type="component" value="Unassembled WGS sequence"/>
</dbReference>
<dbReference type="FunCoup" id="F0ZZL3">
    <property type="interactions" value="937"/>
</dbReference>
<dbReference type="EMBL" id="GL871314">
    <property type="protein sequence ID" value="EGC30622.1"/>
    <property type="molecule type" value="Genomic_DNA"/>
</dbReference>
<proteinExistence type="predicted"/>
<protein>
    <submittedName>
        <fullName evidence="1">Uncharacterized protein</fullName>
    </submittedName>
</protein>
<dbReference type="OMA" id="ISGHKFR"/>
<dbReference type="OrthoDB" id="10594377at2759"/>